<name>A0A4T0NQP6_9BASI</name>
<dbReference type="GO" id="GO:0004309">
    <property type="term" value="F:exopolyphosphatase activity"/>
    <property type="evidence" value="ECO:0007669"/>
    <property type="project" value="TreeGrafter"/>
</dbReference>
<organism evidence="2 4">
    <name type="scientific">Wallemia mellicola</name>
    <dbReference type="NCBI Taxonomy" id="1708541"/>
    <lineage>
        <taxon>Eukaryota</taxon>
        <taxon>Fungi</taxon>
        <taxon>Dikarya</taxon>
        <taxon>Basidiomycota</taxon>
        <taxon>Wallemiomycotina</taxon>
        <taxon>Wallemiomycetes</taxon>
        <taxon>Wallemiales</taxon>
        <taxon>Wallemiaceae</taxon>
        <taxon>Wallemia</taxon>
    </lineage>
</organism>
<dbReference type="EMBL" id="SPRX01000032">
    <property type="protein sequence ID" value="TIC64574.1"/>
    <property type="molecule type" value="Genomic_DNA"/>
</dbReference>
<evidence type="ECO:0000259" key="1">
    <source>
        <dbReference type="SMART" id="SM01131"/>
    </source>
</evidence>
<dbReference type="Gene3D" id="3.90.1640.10">
    <property type="entry name" value="inorganic pyrophosphatase (n-terminal core)"/>
    <property type="match status" value="1"/>
</dbReference>
<dbReference type="AlphaFoldDB" id="A0A4T0NQP6"/>
<dbReference type="InterPro" id="IPR038222">
    <property type="entry name" value="DHHA2_dom_sf"/>
</dbReference>
<dbReference type="Pfam" id="PF02833">
    <property type="entry name" value="DHHA2"/>
    <property type="match status" value="1"/>
</dbReference>
<dbReference type="InterPro" id="IPR038763">
    <property type="entry name" value="DHH_sf"/>
</dbReference>
<dbReference type="PANTHER" id="PTHR12112:SF39">
    <property type="entry name" value="EG:152A3.5 PROTEIN (FBGN0003116_PN PROTEIN)"/>
    <property type="match status" value="1"/>
</dbReference>
<accession>A0A4T0NQP6</accession>
<dbReference type="SUPFAM" id="SSF64182">
    <property type="entry name" value="DHH phosphoesterases"/>
    <property type="match status" value="1"/>
</dbReference>
<gene>
    <name evidence="3" type="ORF">E3Q01_02685</name>
    <name evidence="2" type="ORF">E3Q17_02519</name>
</gene>
<dbReference type="GO" id="GO:0005737">
    <property type="term" value="C:cytoplasm"/>
    <property type="evidence" value="ECO:0007669"/>
    <property type="project" value="InterPro"/>
</dbReference>
<evidence type="ECO:0000313" key="2">
    <source>
        <dbReference type="EMBL" id="TIB99679.1"/>
    </source>
</evidence>
<evidence type="ECO:0000313" key="4">
    <source>
        <dbReference type="Proteomes" id="UP000307169"/>
    </source>
</evidence>
<dbReference type="PANTHER" id="PTHR12112">
    <property type="entry name" value="BNIP - RELATED"/>
    <property type="match status" value="1"/>
</dbReference>
<protein>
    <submittedName>
        <fullName evidence="2">DHH phosphoesterase</fullName>
    </submittedName>
</protein>
<dbReference type="InterPro" id="IPR004097">
    <property type="entry name" value="DHHA2"/>
</dbReference>
<dbReference type="SMART" id="SM01131">
    <property type="entry name" value="DHHA2"/>
    <property type="match status" value="1"/>
</dbReference>
<evidence type="ECO:0000313" key="3">
    <source>
        <dbReference type="EMBL" id="TIC64574.1"/>
    </source>
</evidence>
<sequence length="544" mass="60560">MNRVLAATRSRFIADLNANSIKNWTIVLGNQASDSLASSIAFSYLSTLKDSPVVLKNTVPVIQSTREDLNLRPENKLALSNAKIDPSQLTFYSDISQNIDPATNYALVDHFALDNQWKSPESDIVAVIDHHDGAPERHPSALLWDIRTPVGSCASLVTDNFKKVWSQSEIEIDIERSIADLLIQAIIIDTNNLKEGGKAQPVDYEAYDFLLPRSSFGDDATSMTVSTASNTLTAGVFNNLSDSKNDVSALNTTQLLKRDYKRVYTNDGLSVGLASVPLSLDTWIEENAGDMAIFEKEIQKFTSDDGKDEGPLDLLGIGTSYHDKNSKSGHKHRRELLLHVPMSSKLAGVFGKLREGIESNEILKLKVKDLHLDLADTVAYTQKNSDATRKQYMPAILSMGSQHMASSILEAHKERKAKKVSSLYTLHALVQQGHRAIRKGSRESDDWKTFLSAIESILGDFFDESIKRLDRELKVGLFDETSLNVNPKLKEKSLKILKMWSQMGIFNKPLLEILMEKINNNKNILEKGAFINLLITLDKSVLTL</sequence>
<feature type="domain" description="DHHA2" evidence="1">
    <location>
        <begin position="237"/>
        <end position="400"/>
    </location>
</feature>
<proteinExistence type="predicted"/>
<dbReference type="Proteomes" id="UP000307169">
    <property type="component" value="Unassembled WGS sequence"/>
</dbReference>
<dbReference type="Proteomes" id="UP000310708">
    <property type="component" value="Unassembled WGS sequence"/>
</dbReference>
<evidence type="ECO:0000313" key="5">
    <source>
        <dbReference type="Proteomes" id="UP000310708"/>
    </source>
</evidence>
<reference evidence="4 5" key="1">
    <citation type="submission" date="2019-03" db="EMBL/GenBank/DDBJ databases">
        <title>Sequencing 25 genomes of Wallemia mellicola.</title>
        <authorList>
            <person name="Gostincar C."/>
        </authorList>
    </citation>
    <scope>NUCLEOTIDE SEQUENCE [LARGE SCALE GENOMIC DNA]</scope>
    <source>
        <strain evidence="2 4">EXF-1262</strain>
        <strain evidence="3 5">EXF-757</strain>
    </source>
</reference>
<dbReference type="Gene3D" id="3.10.310.20">
    <property type="entry name" value="DHHA2 domain"/>
    <property type="match status" value="1"/>
</dbReference>
<comment type="caution">
    <text evidence="2">The sequence shown here is derived from an EMBL/GenBank/DDBJ whole genome shotgun (WGS) entry which is preliminary data.</text>
</comment>
<dbReference type="EMBL" id="SPRH01000028">
    <property type="protein sequence ID" value="TIB99679.1"/>
    <property type="molecule type" value="Genomic_DNA"/>
</dbReference>